<reference evidence="5" key="1">
    <citation type="submission" date="2016-10" db="EMBL/GenBank/DDBJ databases">
        <authorList>
            <person name="Benchimol M."/>
            <person name="Almeida L.G."/>
            <person name="Vasconcelos A.T."/>
            <person name="Perreira-Neves A."/>
            <person name="Rosa I.A."/>
            <person name="Tasca T."/>
            <person name="Bogo M.R."/>
            <person name="de Souza W."/>
        </authorList>
    </citation>
    <scope>NUCLEOTIDE SEQUENCE [LARGE SCALE GENOMIC DNA]</scope>
    <source>
        <strain evidence="5">K</strain>
    </source>
</reference>
<feature type="compositionally biased region" description="Low complexity" evidence="4">
    <location>
        <begin position="978"/>
        <end position="999"/>
    </location>
</feature>
<feature type="compositionally biased region" description="Polar residues" evidence="4">
    <location>
        <begin position="943"/>
        <end position="966"/>
    </location>
</feature>
<organism evidence="5 6">
    <name type="scientific">Tritrichomonas foetus</name>
    <dbReference type="NCBI Taxonomy" id="1144522"/>
    <lineage>
        <taxon>Eukaryota</taxon>
        <taxon>Metamonada</taxon>
        <taxon>Parabasalia</taxon>
        <taxon>Tritrichomonadida</taxon>
        <taxon>Tritrichomonadidae</taxon>
        <taxon>Tritrichomonas</taxon>
    </lineage>
</organism>
<feature type="compositionally biased region" description="Polar residues" evidence="4">
    <location>
        <begin position="762"/>
        <end position="773"/>
    </location>
</feature>
<evidence type="ECO:0008006" key="7">
    <source>
        <dbReference type="Google" id="ProtNLM"/>
    </source>
</evidence>
<dbReference type="AlphaFoldDB" id="A0A1J4JCB0"/>
<keyword evidence="2" id="KW-0677">Repeat</keyword>
<sequence>MDFSISQVTTFSSDETVDHSNKELENLSDIKIDQPQNQIKSMILSNNLISSIDSSFLEHFPNLVSINLSNNKLENIQNLQSLTNLKDIDFSSNNVSDLIDLTPCKNIERINASYNSIKSVTFNTINDAFQKVDYLDLRANEISRTDFGRCFPALRTLKMDNNKLQKVEQISDFKSLEVFSASSNEIHEFPRFNNSSLRTVSLSNNHIKSLSNLSSSLSILDVSGNPINDSGISQIKTMKSLRHLFLTDTLITKCSLLARPFPCLTVLILTGTKLSNLNDLLSFVKSMRKLQVLDTRFTPLTESIYSHDASQNPPYHALEVYNTKYPENSENRIKYRKIVIDSVRSRIQILDHIILGGDLEKSLKDENDLISEEEEYNLNDDIDDSFYQEGEISHHASEVSENIDNILHEGISEEEEEIHEELFINKFNIIEDDDEEENIEVSTHGSTTEEIEKLNNFLKEEEEFREKSEVSQSQLSNIDTPSLDSDHNSTVEEETQIETPIEKIDSVHSIKIKSSEENYSSSGQFIHKIEGDTSINLFEEEEDNNENPIEVHNMNFSNENEALVQGEINKSFKPNNSIHKDTENDHLTASQIVAQTLNENGKTNEKNIKNSFDFINKSVQAEINSICKERDQRLNEKRKQIRILKKENQLLEKEIDELKKRRDEIRKNHPKLMEKLEKMNWKHNLDKLILNNNVKEKELSNERIKESKEINEKNKLANPIQKTRKGENEEGKNTNSIKNKTKLKENQKKNQQNTENKDNIDKQFNSEIVSQRKNKNDSLNRNTHEERIVSKKPRKHDIINEEKKSRKNDIPIEEKKKNKDKKICEKNVKKDESISLKQKKNDKKSSKSHKPGNIEHDDKHTINSTHETKSKPKTSHRNEEIAPSKHSKKCSDHIKNAASEKIIQKEASTPNSYENVIQLIDGLLAENKHLGGNISKTIDQARNNIPQNFNTQKSSKSPNKITNSKQEFMESDDKSNHTIKSTSKLSIKSHSSHKSPSPIKGKEHSQLKSFLQSSAILEKNDSIPEELRDYAEQKIINIFKSPEYIPLKEKSDETKYIHIWISKGFPSPITINNISKNNDYRRIYESVRQLKNMELFILFNFNEFSIDNLDDDREFYKKLNFYYKGMSSYLTICVIDLGVTKRVSKKPSKVDMQKIAGQGYNSICYDKNGQQCYSIFDKIRVVPLYTVLYTI</sequence>
<keyword evidence="3" id="KW-0175">Coiled coil</keyword>
<feature type="compositionally biased region" description="Basic and acidic residues" evidence="4">
    <location>
        <begin position="774"/>
        <end position="789"/>
    </location>
</feature>
<evidence type="ECO:0000256" key="2">
    <source>
        <dbReference type="ARBA" id="ARBA00022737"/>
    </source>
</evidence>
<feature type="region of interest" description="Disordered" evidence="4">
    <location>
        <begin position="943"/>
        <end position="1004"/>
    </location>
</feature>
<keyword evidence="1" id="KW-0433">Leucine-rich repeat</keyword>
<dbReference type="PANTHER" id="PTHR46652:SF8">
    <property type="entry name" value="LEUCINE RICH REPEAT CONTAINING 23"/>
    <property type="match status" value="1"/>
</dbReference>
<feature type="compositionally biased region" description="Basic and acidic residues" evidence="4">
    <location>
        <begin position="796"/>
        <end position="834"/>
    </location>
</feature>
<evidence type="ECO:0000313" key="6">
    <source>
        <dbReference type="Proteomes" id="UP000179807"/>
    </source>
</evidence>
<dbReference type="PROSITE" id="PS51450">
    <property type="entry name" value="LRR"/>
    <property type="match status" value="3"/>
</dbReference>
<dbReference type="Proteomes" id="UP000179807">
    <property type="component" value="Unassembled WGS sequence"/>
</dbReference>
<evidence type="ECO:0000256" key="1">
    <source>
        <dbReference type="ARBA" id="ARBA00022614"/>
    </source>
</evidence>
<dbReference type="VEuPathDB" id="TrichDB:TRFO_09707"/>
<feature type="compositionally biased region" description="Basic and acidic residues" evidence="4">
    <location>
        <begin position="967"/>
        <end position="976"/>
    </location>
</feature>
<feature type="region of interest" description="Disordered" evidence="4">
    <location>
        <begin position="462"/>
        <end position="496"/>
    </location>
</feature>
<dbReference type="GeneID" id="94829715"/>
<feature type="compositionally biased region" description="Basic and acidic residues" evidence="4">
    <location>
        <begin position="699"/>
        <end position="715"/>
    </location>
</feature>
<feature type="region of interest" description="Disordered" evidence="4">
    <location>
        <begin position="699"/>
        <end position="892"/>
    </location>
</feature>
<dbReference type="SMART" id="SM00365">
    <property type="entry name" value="LRR_SD22"/>
    <property type="match status" value="4"/>
</dbReference>
<evidence type="ECO:0000256" key="4">
    <source>
        <dbReference type="SAM" id="MobiDB-lite"/>
    </source>
</evidence>
<proteinExistence type="predicted"/>
<dbReference type="RefSeq" id="XP_068349959.1">
    <property type="nucleotide sequence ID" value="XM_068495011.1"/>
</dbReference>
<dbReference type="Gene3D" id="3.80.10.10">
    <property type="entry name" value="Ribonuclease Inhibitor"/>
    <property type="match status" value="2"/>
</dbReference>
<gene>
    <name evidence="5" type="ORF">TRFO_09707</name>
</gene>
<dbReference type="PANTHER" id="PTHR46652">
    <property type="entry name" value="LEUCINE-RICH REPEAT AND IQ DOMAIN-CONTAINING PROTEIN 1-RELATED"/>
    <property type="match status" value="1"/>
</dbReference>
<dbReference type="InterPro" id="IPR001611">
    <property type="entry name" value="Leu-rich_rpt"/>
</dbReference>
<dbReference type="EMBL" id="MLAK01001149">
    <property type="protein sequence ID" value="OHS96822.1"/>
    <property type="molecule type" value="Genomic_DNA"/>
</dbReference>
<dbReference type="InterPro" id="IPR050836">
    <property type="entry name" value="SDS22/Internalin_LRR"/>
</dbReference>
<feature type="coiled-coil region" evidence="3">
    <location>
        <begin position="627"/>
        <end position="675"/>
    </location>
</feature>
<name>A0A1J4JCB0_9EUKA</name>
<protein>
    <recommendedName>
        <fullName evidence="7">Leucine Rich Repeat family protein</fullName>
    </recommendedName>
</protein>
<evidence type="ECO:0000313" key="5">
    <source>
        <dbReference type="EMBL" id="OHS96822.1"/>
    </source>
</evidence>
<feature type="compositionally biased region" description="Basic and acidic residues" evidence="4">
    <location>
        <begin position="852"/>
        <end position="892"/>
    </location>
</feature>
<accession>A0A1J4JCB0</accession>
<evidence type="ECO:0000256" key="3">
    <source>
        <dbReference type="SAM" id="Coils"/>
    </source>
</evidence>
<dbReference type="OrthoDB" id="266138at2759"/>
<dbReference type="InterPro" id="IPR032675">
    <property type="entry name" value="LRR_dom_sf"/>
</dbReference>
<feature type="compositionally biased region" description="Basic residues" evidence="4">
    <location>
        <begin position="837"/>
        <end position="850"/>
    </location>
</feature>
<feature type="compositionally biased region" description="Polar residues" evidence="4">
    <location>
        <begin position="470"/>
        <end position="483"/>
    </location>
</feature>
<comment type="caution">
    <text evidence="5">The sequence shown here is derived from an EMBL/GenBank/DDBJ whole genome shotgun (WGS) entry which is preliminary data.</text>
</comment>
<keyword evidence="6" id="KW-1185">Reference proteome</keyword>
<dbReference type="SUPFAM" id="SSF52058">
    <property type="entry name" value="L domain-like"/>
    <property type="match status" value="1"/>
</dbReference>